<comment type="caution">
    <text evidence="1">The sequence shown here is derived from an EMBL/GenBank/DDBJ whole genome shotgun (WGS) entry which is preliminary data.</text>
</comment>
<keyword evidence="2" id="KW-1185">Reference proteome</keyword>
<evidence type="ECO:0000313" key="2">
    <source>
        <dbReference type="Proteomes" id="UP001156690"/>
    </source>
</evidence>
<dbReference type="AlphaFoldDB" id="A0AAV5NRZ6"/>
<dbReference type="InterPro" id="IPR008775">
    <property type="entry name" value="Phytyl_CoA_dOase-like"/>
</dbReference>
<dbReference type="EMBL" id="BSNX01000021">
    <property type="protein sequence ID" value="GLQ72781.1"/>
    <property type="molecule type" value="Genomic_DNA"/>
</dbReference>
<dbReference type="SUPFAM" id="SSF51197">
    <property type="entry name" value="Clavaminate synthase-like"/>
    <property type="match status" value="1"/>
</dbReference>
<dbReference type="GO" id="GO:0048244">
    <property type="term" value="F:phytanoyl-CoA dioxygenase activity"/>
    <property type="evidence" value="ECO:0007669"/>
    <property type="project" value="InterPro"/>
</dbReference>
<dbReference type="PANTHER" id="PTHR21308:SF8">
    <property type="entry name" value="PHYTANOYL-COA DIOXYGENASE FAMILY PROTEIN (AFU_ORTHOLOGUE AFUA_2G09620)"/>
    <property type="match status" value="1"/>
</dbReference>
<dbReference type="InterPro" id="IPR047128">
    <property type="entry name" value="PhyH"/>
</dbReference>
<keyword evidence="1" id="KW-0223">Dioxygenase</keyword>
<sequence>MYSNSKFPMFANKDNISLEDFVTSRVPSSEFALKWPSEVHQGIVIYDAHQIDSENWDTIKEELASIFLMGGGIVVIKHFFSDTQIVDSMSHVFNDILASELGFGEGDHFAQAGATANGRIWNVFQKSALANPDVFINYYKNPLLKLVSESWLGGNYQVTSQVNIVRPGGRAQQSHRDYHLGFQHADTLSQYPVHAQQMSALLTLQGAIAHSDMPLESGPTKLLPYSQHYPLGYVSCREPIFQQYFEDHCVQLPLSKGDALFFNPAIVHAAGQNDTQDVQRCANLLQISSAFAKPMETVDLAKVSSTLFDNLSVHWQSGTLNELEKDAILTASADGYSFPTNLDTDAPVGELAPQTMKQLLKSVLDKGESKQQYQEALLAQSERRKAEPER</sequence>
<protein>
    <submittedName>
        <fullName evidence="1">Phytanoyl-CoA dioxygenase</fullName>
    </submittedName>
</protein>
<reference evidence="2" key="1">
    <citation type="journal article" date="2019" name="Int. J. Syst. Evol. Microbiol.">
        <title>The Global Catalogue of Microorganisms (GCM) 10K type strain sequencing project: providing services to taxonomists for standard genome sequencing and annotation.</title>
        <authorList>
            <consortium name="The Broad Institute Genomics Platform"/>
            <consortium name="The Broad Institute Genome Sequencing Center for Infectious Disease"/>
            <person name="Wu L."/>
            <person name="Ma J."/>
        </authorList>
    </citation>
    <scope>NUCLEOTIDE SEQUENCE [LARGE SCALE GENOMIC DNA]</scope>
    <source>
        <strain evidence="2">NBRC 15640</strain>
    </source>
</reference>
<dbReference type="Proteomes" id="UP001156690">
    <property type="component" value="Unassembled WGS sequence"/>
</dbReference>
<name>A0AAV5NRZ6_9VIBR</name>
<proteinExistence type="predicted"/>
<evidence type="ECO:0000313" key="1">
    <source>
        <dbReference type="EMBL" id="GLQ72781.1"/>
    </source>
</evidence>
<gene>
    <name evidence="1" type="ORF">GCM10007932_21410</name>
</gene>
<accession>A0AAV5NRZ6</accession>
<keyword evidence="1" id="KW-0560">Oxidoreductase</keyword>
<dbReference type="GO" id="GO:0001561">
    <property type="term" value="P:fatty acid alpha-oxidation"/>
    <property type="evidence" value="ECO:0007669"/>
    <property type="project" value="InterPro"/>
</dbReference>
<dbReference type="Gene3D" id="2.60.120.620">
    <property type="entry name" value="q2cbj1_9rhob like domain"/>
    <property type="match status" value="1"/>
</dbReference>
<dbReference type="PANTHER" id="PTHR21308">
    <property type="entry name" value="PHYTANOYL-COA ALPHA-HYDROXYLASE"/>
    <property type="match status" value="1"/>
</dbReference>
<organism evidence="1 2">
    <name type="scientific">Vibrio penaeicida</name>
    <dbReference type="NCBI Taxonomy" id="104609"/>
    <lineage>
        <taxon>Bacteria</taxon>
        <taxon>Pseudomonadati</taxon>
        <taxon>Pseudomonadota</taxon>
        <taxon>Gammaproteobacteria</taxon>
        <taxon>Vibrionales</taxon>
        <taxon>Vibrionaceae</taxon>
        <taxon>Vibrio</taxon>
    </lineage>
</organism>
<dbReference type="RefSeq" id="WP_126606044.1">
    <property type="nucleotide sequence ID" value="NZ_AP025144.1"/>
</dbReference>
<dbReference type="Pfam" id="PF05721">
    <property type="entry name" value="PhyH"/>
    <property type="match status" value="1"/>
</dbReference>